<feature type="active site" description="Charge relay system" evidence="8">
    <location>
        <position position="489"/>
    </location>
</feature>
<sequence length="1271" mass="138139" precursor="true">MKCFALAAVRRSLPLALPAVLLLAALAGDQNHRCLAGEPEGPFPHAGLLPKTEVQALSYLQEHPLYDGRGVIVAIFDTGVDPGAEGMQQTPDGRPKMIDVIDGTGSGDVDMTTLRTVQNGAVTGLTGRQLKLDPQWVAENEQVHIGWKRGYDFFPSALISRLKKDRQETFARRHREIEFQLRTQLANAAAKPVDKKKGDKQAQGEKPPAVDKKELTARLEQLRQSEQLVKDPGPIFDCITFRQGDRWRAVVDTDQDGDLTDEVALASFGQERKYGQFAEGDLHFAVQIYESGELLSLVVDCGEHGTHVAGIVAGCYPDHPELNGLAPGAQILSVKIGDPRMGSMETGPAIERGLLAVLRYQADIINMSYGEPTLGPDEGRLVERIASAVDDRGVLFIAAAGNDGPALSTVIAPGGTTSTVLGVGAYLSPEMKAAEYATRDTGQETTYHWSSRGPTLDGALGVDILAPGGAIAGIPRWARSRNMQMNGTSMASPSASGSAALLLSGLKQAEIPYSPASVRRALQNTARPIAGSDPFSQGPGLLQIERAFAFLEENSAAAGELLRFLIEVGGKQGTRGVYLREKTDTAAVVAHSIEVKPIFPRSTGAPERQSLDMRFRLRPTADWVRCGEFLAMNSSGRRFEALIDPTALAPGAHYAEIEGIDTAHPERGPVFRVPVTAIITESPPSLEKPARLEFSPGGVSRHFLSPPAGANRLEIVLHLAESATPQSYQLHCVQADDARMGADANQAQSVRLQPGETKRLQLPILPEKTLEVCLAQNWNSLGDSALEWSVQFGGVASSTGTVLLTPGGVARLDTIAGPHRESLKPQAALTHRRYWLAPQKHTIRPLVAELDRAPGEDPVYELQLEYALKLAKKASLTVRLPANDRLFYASPWVGYLSHISNKAGRLLATDDFRPEEVTLKPGDYVVRFTLRHADPHQLAKLASTPAQVDQKLDQPLTLTAYGSLPDAVAGQHPFSSESLAPHEQATLYLVAPAADKLPAELQPGELLTGGVKLSTVQAKGADPEVALQVAAAVSKPAAPAAKAGSSSKERAASLLELRLDQLRALPADADQEFERLQKRLLRKHPHSLELLQVGLHRLDGVKVRKQQLPQVVAAADRLLTEIDTDQLARTLGQRKEADTAAYDLAVKQRKFLVDALYRKGRALGYMELPDVVALHPIADQAALDKAFAGNFSELQRWVDPTETDYFLLHIRQQRRQGHTGQALALLQRRMPTAPSNYWYHKKRRDLFIDLGWDHLAAYEAAWLLIEYPHGQ</sequence>
<evidence type="ECO:0000313" key="15">
    <source>
        <dbReference type="EMBL" id="QDU98736.1"/>
    </source>
</evidence>
<feature type="domain" description="Tripeptidyl-peptidase II galactose-binding" evidence="14">
    <location>
        <begin position="694"/>
        <end position="782"/>
    </location>
</feature>
<feature type="active site" description="Charge relay system" evidence="8">
    <location>
        <position position="304"/>
    </location>
</feature>
<dbReference type="RefSeq" id="WP_145058228.1">
    <property type="nucleotide sequence ID" value="NZ_CP036433.1"/>
</dbReference>
<organism evidence="15 16">
    <name type="scientific">Lignipirellula cremea</name>
    <dbReference type="NCBI Taxonomy" id="2528010"/>
    <lineage>
        <taxon>Bacteria</taxon>
        <taxon>Pseudomonadati</taxon>
        <taxon>Planctomycetota</taxon>
        <taxon>Planctomycetia</taxon>
        <taxon>Pirellulales</taxon>
        <taxon>Pirellulaceae</taxon>
        <taxon>Lignipirellula</taxon>
    </lineage>
</organism>
<evidence type="ECO:0000256" key="10">
    <source>
        <dbReference type="SAM" id="SignalP"/>
    </source>
</evidence>
<dbReference type="AlphaFoldDB" id="A0A518E3R7"/>
<keyword evidence="16" id="KW-1185">Reference proteome</keyword>
<dbReference type="EMBL" id="CP036433">
    <property type="protein sequence ID" value="QDU98736.1"/>
    <property type="molecule type" value="Genomic_DNA"/>
</dbReference>
<evidence type="ECO:0000259" key="14">
    <source>
        <dbReference type="Pfam" id="PF21316"/>
    </source>
</evidence>
<keyword evidence="5 8" id="KW-0645">Protease</keyword>
<feature type="chain" id="PRO_5021840634" description="tripeptidyl-peptidase II" evidence="10">
    <location>
        <begin position="28"/>
        <end position="1271"/>
    </location>
</feature>
<dbReference type="InterPro" id="IPR048384">
    <property type="entry name" value="TPPII_GBD"/>
</dbReference>
<dbReference type="GO" id="GO:0004252">
    <property type="term" value="F:serine-type endopeptidase activity"/>
    <property type="evidence" value="ECO:0007669"/>
    <property type="project" value="UniProtKB-UniRule"/>
</dbReference>
<reference evidence="15 16" key="1">
    <citation type="submission" date="2019-02" db="EMBL/GenBank/DDBJ databases">
        <title>Deep-cultivation of Planctomycetes and their phenomic and genomic characterization uncovers novel biology.</title>
        <authorList>
            <person name="Wiegand S."/>
            <person name="Jogler M."/>
            <person name="Boedeker C."/>
            <person name="Pinto D."/>
            <person name="Vollmers J."/>
            <person name="Rivas-Marin E."/>
            <person name="Kohn T."/>
            <person name="Peeters S.H."/>
            <person name="Heuer A."/>
            <person name="Rast P."/>
            <person name="Oberbeckmann S."/>
            <person name="Bunk B."/>
            <person name="Jeske O."/>
            <person name="Meyerdierks A."/>
            <person name="Storesund J.E."/>
            <person name="Kallscheuer N."/>
            <person name="Luecker S."/>
            <person name="Lage O.M."/>
            <person name="Pohl T."/>
            <person name="Merkel B.J."/>
            <person name="Hornburger P."/>
            <person name="Mueller R.-W."/>
            <person name="Bruemmer F."/>
            <person name="Labrenz M."/>
            <person name="Spormann A.M."/>
            <person name="Op den Camp H."/>
            <person name="Overmann J."/>
            <person name="Amann R."/>
            <person name="Jetten M.S.M."/>
            <person name="Mascher T."/>
            <person name="Medema M.H."/>
            <person name="Devos D.P."/>
            <person name="Kaster A.-K."/>
            <person name="Ovreas L."/>
            <person name="Rohde M."/>
            <person name="Galperin M.Y."/>
            <person name="Jogler C."/>
        </authorList>
    </citation>
    <scope>NUCLEOTIDE SEQUENCE [LARGE SCALE GENOMIC DNA]</scope>
    <source>
        <strain evidence="15 16">Pla85_3_4</strain>
    </source>
</reference>
<feature type="compositionally biased region" description="Basic and acidic residues" evidence="9">
    <location>
        <begin position="192"/>
        <end position="211"/>
    </location>
</feature>
<dbReference type="KEGG" id="lcre:Pla8534_66090"/>
<dbReference type="InterPro" id="IPR015500">
    <property type="entry name" value="Peptidase_S8_subtilisin-rel"/>
</dbReference>
<evidence type="ECO:0000256" key="2">
    <source>
        <dbReference type="ARBA" id="ARBA00011073"/>
    </source>
</evidence>
<evidence type="ECO:0000259" key="12">
    <source>
        <dbReference type="Pfam" id="PF12580"/>
    </source>
</evidence>
<dbReference type="Pfam" id="PF00082">
    <property type="entry name" value="Peptidase_S8"/>
    <property type="match status" value="1"/>
</dbReference>
<dbReference type="InterPro" id="IPR023828">
    <property type="entry name" value="Peptidase_S8_Ser-AS"/>
</dbReference>
<dbReference type="Gene3D" id="3.40.50.200">
    <property type="entry name" value="Peptidase S8/S53 domain"/>
    <property type="match status" value="1"/>
</dbReference>
<dbReference type="GO" id="GO:0006508">
    <property type="term" value="P:proteolysis"/>
    <property type="evidence" value="ECO:0007669"/>
    <property type="project" value="UniProtKB-KW"/>
</dbReference>
<dbReference type="Gene3D" id="1.25.40.710">
    <property type="match status" value="1"/>
</dbReference>
<evidence type="ECO:0000256" key="3">
    <source>
        <dbReference type="ARBA" id="ARBA00012462"/>
    </source>
</evidence>
<keyword evidence="4" id="KW-0031">Aminopeptidase</keyword>
<feature type="region of interest" description="Disordered" evidence="9">
    <location>
        <begin position="188"/>
        <end position="211"/>
    </location>
</feature>
<dbReference type="GO" id="GO:0008240">
    <property type="term" value="F:tripeptidyl-peptidase activity"/>
    <property type="evidence" value="ECO:0007669"/>
    <property type="project" value="UniProtKB-EC"/>
</dbReference>
<evidence type="ECO:0000256" key="6">
    <source>
        <dbReference type="ARBA" id="ARBA00022801"/>
    </source>
</evidence>
<dbReference type="EC" id="3.4.14.10" evidence="3"/>
<feature type="domain" description="Tripeptidyl peptidase II second Ig-like" evidence="12">
    <location>
        <begin position="820"/>
        <end position="1001"/>
    </location>
</feature>
<dbReference type="InterPro" id="IPR000209">
    <property type="entry name" value="Peptidase_S8/S53_dom"/>
</dbReference>
<dbReference type="Pfam" id="PF12580">
    <property type="entry name" value="TPPII"/>
    <property type="match status" value="1"/>
</dbReference>
<dbReference type="Proteomes" id="UP000317648">
    <property type="component" value="Chromosome"/>
</dbReference>
<dbReference type="InterPro" id="IPR046940">
    <property type="entry name" value="TPPII_Ig-like_sf"/>
</dbReference>
<comment type="catalytic activity">
    <reaction evidence="1">
        <text>Release of an N-terminal tripeptide from a polypeptide.</text>
        <dbReference type="EC" id="3.4.14.10"/>
    </reaction>
</comment>
<evidence type="ECO:0000256" key="4">
    <source>
        <dbReference type="ARBA" id="ARBA00022438"/>
    </source>
</evidence>
<protein>
    <recommendedName>
        <fullName evidence="3">tripeptidyl-peptidase II</fullName>
        <ecNumber evidence="3">3.4.14.10</ecNumber>
    </recommendedName>
</protein>
<name>A0A518E3R7_9BACT</name>
<keyword evidence="6 8" id="KW-0378">Hydrolase</keyword>
<dbReference type="InterPro" id="IPR022398">
    <property type="entry name" value="Peptidase_S8_His-AS"/>
</dbReference>
<dbReference type="PROSITE" id="PS00137">
    <property type="entry name" value="SUBTILASE_HIS"/>
    <property type="match status" value="1"/>
</dbReference>
<gene>
    <name evidence="15" type="primary">aprX</name>
    <name evidence="15" type="ORF">Pla8534_66090</name>
</gene>
<comment type="similarity">
    <text evidence="2 8">Belongs to the peptidase S8 family.</text>
</comment>
<evidence type="ECO:0000313" key="16">
    <source>
        <dbReference type="Proteomes" id="UP000317648"/>
    </source>
</evidence>
<dbReference type="InterPro" id="IPR050131">
    <property type="entry name" value="Peptidase_S8_subtilisin-like"/>
</dbReference>
<accession>A0A518E3R7</accession>
<dbReference type="InterPro" id="IPR022229">
    <property type="entry name" value="TPPII_Ig-like-2"/>
</dbReference>
<dbReference type="OrthoDB" id="9798386at2"/>
<evidence type="ECO:0000256" key="9">
    <source>
        <dbReference type="SAM" id="MobiDB-lite"/>
    </source>
</evidence>
<dbReference type="PANTHER" id="PTHR43806">
    <property type="entry name" value="PEPTIDASE S8"/>
    <property type="match status" value="1"/>
</dbReference>
<dbReference type="Pfam" id="PF21223">
    <property type="entry name" value="TPPII_Ig-like-1"/>
    <property type="match status" value="1"/>
</dbReference>
<dbReference type="GO" id="GO:0004177">
    <property type="term" value="F:aminopeptidase activity"/>
    <property type="evidence" value="ECO:0007669"/>
    <property type="project" value="UniProtKB-KW"/>
</dbReference>
<dbReference type="PROSITE" id="PS00138">
    <property type="entry name" value="SUBTILASE_SER"/>
    <property type="match status" value="1"/>
</dbReference>
<evidence type="ECO:0000259" key="13">
    <source>
        <dbReference type="Pfam" id="PF21223"/>
    </source>
</evidence>
<proteinExistence type="inferred from homology"/>
<evidence type="ECO:0000259" key="11">
    <source>
        <dbReference type="Pfam" id="PF00082"/>
    </source>
</evidence>
<dbReference type="Gene3D" id="2.60.40.3170">
    <property type="match status" value="1"/>
</dbReference>
<evidence type="ECO:0000256" key="8">
    <source>
        <dbReference type="PROSITE-ProRule" id="PRU01240"/>
    </source>
</evidence>
<feature type="signal peptide" evidence="10">
    <location>
        <begin position="1"/>
        <end position="27"/>
    </location>
</feature>
<keyword evidence="10" id="KW-0732">Signal</keyword>
<feature type="domain" description="Peptidase S8/S53" evidence="11">
    <location>
        <begin position="68"/>
        <end position="527"/>
    </location>
</feature>
<dbReference type="Pfam" id="PF21316">
    <property type="entry name" value="TPPII_GBD"/>
    <property type="match status" value="1"/>
</dbReference>
<dbReference type="PROSITE" id="PS51892">
    <property type="entry name" value="SUBTILASE"/>
    <property type="match status" value="1"/>
</dbReference>
<evidence type="ECO:0000256" key="5">
    <source>
        <dbReference type="ARBA" id="ARBA00022670"/>
    </source>
</evidence>
<dbReference type="Gene3D" id="2.20.25.690">
    <property type="match status" value="1"/>
</dbReference>
<dbReference type="InterPro" id="IPR048383">
    <property type="entry name" value="TPPII_Ig-like-1"/>
</dbReference>
<dbReference type="InterPro" id="IPR036852">
    <property type="entry name" value="Peptidase_S8/S53_dom_sf"/>
</dbReference>
<dbReference type="SUPFAM" id="SSF52743">
    <property type="entry name" value="Subtilisin-like"/>
    <property type="match status" value="1"/>
</dbReference>
<keyword evidence="7 8" id="KW-0720">Serine protease</keyword>
<dbReference type="PANTHER" id="PTHR43806:SF14">
    <property type="entry name" value="TRIPEPTIDYL-PEPTIDASE 2"/>
    <property type="match status" value="1"/>
</dbReference>
<feature type="active site" description="Charge relay system" evidence="8">
    <location>
        <position position="77"/>
    </location>
</feature>
<feature type="domain" description="Tripeptidyl-peptidase II first Ig-like" evidence="13">
    <location>
        <begin position="562"/>
        <end position="678"/>
    </location>
</feature>
<dbReference type="GO" id="GO:0005829">
    <property type="term" value="C:cytosol"/>
    <property type="evidence" value="ECO:0007669"/>
    <property type="project" value="TreeGrafter"/>
</dbReference>
<dbReference type="PRINTS" id="PR00723">
    <property type="entry name" value="SUBTILISIN"/>
</dbReference>
<evidence type="ECO:0000256" key="1">
    <source>
        <dbReference type="ARBA" id="ARBA00001910"/>
    </source>
</evidence>
<dbReference type="InterPro" id="IPR046939">
    <property type="entry name" value="TPPII_C_sf"/>
</dbReference>
<evidence type="ECO:0000256" key="7">
    <source>
        <dbReference type="ARBA" id="ARBA00022825"/>
    </source>
</evidence>